<keyword evidence="2" id="KW-1185">Reference proteome</keyword>
<evidence type="ECO:0000313" key="2">
    <source>
        <dbReference type="Proteomes" id="UP000188603"/>
    </source>
</evidence>
<name>A0A1U9K5I4_9BACL</name>
<accession>A0A1U9K5I4</accession>
<dbReference type="EMBL" id="CP019699">
    <property type="protein sequence ID" value="AQS55282.1"/>
    <property type="molecule type" value="Genomic_DNA"/>
</dbReference>
<dbReference type="InterPro" id="IPR036390">
    <property type="entry name" value="WH_DNA-bd_sf"/>
</dbReference>
<dbReference type="SUPFAM" id="SSF46785">
    <property type="entry name" value="Winged helix' DNA-binding domain"/>
    <property type="match status" value="1"/>
</dbReference>
<reference evidence="1 2" key="1">
    <citation type="journal article" date="2015" name="Int. J. Syst. Evol. Microbiol.">
        <title>Novibacillus thermophilus gen. nov., sp. nov., a Gram-staining-negative and moderately thermophilic member of the family Thermoactinomycetaceae.</title>
        <authorList>
            <person name="Yang G."/>
            <person name="Chen J."/>
            <person name="Zhou S."/>
        </authorList>
    </citation>
    <scope>NUCLEOTIDE SEQUENCE [LARGE SCALE GENOMIC DNA]</scope>
    <source>
        <strain evidence="1 2">SG-1</strain>
    </source>
</reference>
<dbReference type="InterPro" id="IPR036388">
    <property type="entry name" value="WH-like_DNA-bd_sf"/>
</dbReference>
<evidence type="ECO:0000313" key="1">
    <source>
        <dbReference type="EMBL" id="AQS55282.1"/>
    </source>
</evidence>
<dbReference type="InterPro" id="IPR018597">
    <property type="entry name" value="Phage_Tuc2009_YjcQ"/>
</dbReference>
<dbReference type="KEGG" id="ntr:B0W44_05290"/>
<dbReference type="AlphaFoldDB" id="A0A1U9K5I4"/>
<dbReference type="RefSeq" id="WP_077719103.1">
    <property type="nucleotide sequence ID" value="NZ_CP019699.1"/>
</dbReference>
<dbReference type="Proteomes" id="UP000188603">
    <property type="component" value="Chromosome"/>
</dbReference>
<sequence length="95" mass="11128">MNKKKLRYAILKEINSGNKRLTEKDFGVSEDDFDETVRYLDREGYLKGLMYADDRPCLFEGTAYVTEKGEDYLSANSKLSKTYKGLKEIRDWLKL</sequence>
<dbReference type="Gene3D" id="1.10.10.10">
    <property type="entry name" value="Winged helix-like DNA-binding domain superfamily/Winged helix DNA-binding domain"/>
    <property type="match status" value="1"/>
</dbReference>
<organism evidence="1 2">
    <name type="scientific">Novibacillus thermophilus</name>
    <dbReference type="NCBI Taxonomy" id="1471761"/>
    <lineage>
        <taxon>Bacteria</taxon>
        <taxon>Bacillati</taxon>
        <taxon>Bacillota</taxon>
        <taxon>Bacilli</taxon>
        <taxon>Bacillales</taxon>
        <taxon>Thermoactinomycetaceae</taxon>
        <taxon>Novibacillus</taxon>
    </lineage>
</organism>
<dbReference type="STRING" id="1471761.B0W44_05290"/>
<dbReference type="OrthoDB" id="2085166at2"/>
<proteinExistence type="predicted"/>
<gene>
    <name evidence="1" type="ORF">B0W44_05290</name>
</gene>
<evidence type="ECO:0008006" key="3">
    <source>
        <dbReference type="Google" id="ProtNLM"/>
    </source>
</evidence>
<dbReference type="Pfam" id="PF09639">
    <property type="entry name" value="YjcQ"/>
    <property type="match status" value="1"/>
</dbReference>
<protein>
    <recommendedName>
        <fullName evidence="3">YjcQ protein</fullName>
    </recommendedName>
</protein>